<evidence type="ECO:0008006" key="4">
    <source>
        <dbReference type="Google" id="ProtNLM"/>
    </source>
</evidence>
<comment type="caution">
    <text evidence="3">The sequence shown here is derived from an EMBL/GenBank/DDBJ whole genome shotgun (WGS) entry which is preliminary data.</text>
</comment>
<protein>
    <recommendedName>
        <fullName evidence="4">CinA C-terminal domain-containing protein</fullName>
    </recommendedName>
</protein>
<name>X1L669_9ZZZZ</name>
<dbReference type="SUPFAM" id="SSF53218">
    <property type="entry name" value="Molybdenum cofactor biosynthesis proteins"/>
    <property type="match status" value="1"/>
</dbReference>
<dbReference type="Pfam" id="PF18146">
    <property type="entry name" value="CinA_KH"/>
    <property type="match status" value="1"/>
</dbReference>
<dbReference type="AlphaFoldDB" id="X1L669"/>
<accession>X1L669</accession>
<dbReference type="EMBL" id="BARV01000402">
    <property type="protein sequence ID" value="GAH97929.1"/>
    <property type="molecule type" value="Genomic_DNA"/>
</dbReference>
<dbReference type="InterPro" id="IPR041424">
    <property type="entry name" value="CinA_KH"/>
</dbReference>
<dbReference type="Gene3D" id="3.90.950.20">
    <property type="entry name" value="CinA-like"/>
    <property type="match status" value="1"/>
</dbReference>
<evidence type="ECO:0000259" key="2">
    <source>
        <dbReference type="Pfam" id="PF18146"/>
    </source>
</evidence>
<dbReference type="PANTHER" id="PTHR13939">
    <property type="entry name" value="NICOTINAMIDE-NUCLEOTIDE AMIDOHYDROLASE PNCC"/>
    <property type="match status" value="1"/>
</dbReference>
<dbReference type="PANTHER" id="PTHR13939:SF0">
    <property type="entry name" value="NMN AMIDOHYDROLASE-LIKE PROTEIN YFAY"/>
    <property type="match status" value="1"/>
</dbReference>
<feature type="domain" description="CinA C-terminal" evidence="1">
    <location>
        <begin position="123"/>
        <end position="268"/>
    </location>
</feature>
<feature type="non-terminal residue" evidence="3">
    <location>
        <position position="1"/>
    </location>
</feature>
<dbReference type="InterPro" id="IPR050101">
    <property type="entry name" value="CinA"/>
</dbReference>
<dbReference type="SUPFAM" id="SSF142433">
    <property type="entry name" value="CinA-like"/>
    <property type="match status" value="1"/>
</dbReference>
<dbReference type="InterPro" id="IPR036653">
    <property type="entry name" value="CinA-like_C"/>
</dbReference>
<evidence type="ECO:0000259" key="1">
    <source>
        <dbReference type="Pfam" id="PF02464"/>
    </source>
</evidence>
<organism evidence="3">
    <name type="scientific">marine sediment metagenome</name>
    <dbReference type="NCBI Taxonomy" id="412755"/>
    <lineage>
        <taxon>unclassified sequences</taxon>
        <taxon>metagenomes</taxon>
        <taxon>ecological metagenomes</taxon>
    </lineage>
</organism>
<proteinExistence type="predicted"/>
<dbReference type="NCBIfam" id="TIGR00199">
    <property type="entry name" value="PncC_domain"/>
    <property type="match status" value="1"/>
</dbReference>
<dbReference type="Gene3D" id="3.40.980.10">
    <property type="entry name" value="MoaB/Mog-like domain"/>
    <property type="match status" value="1"/>
</dbReference>
<dbReference type="InterPro" id="IPR036425">
    <property type="entry name" value="MoaB/Mog-like_dom_sf"/>
</dbReference>
<reference evidence="3" key="1">
    <citation type="journal article" date="2014" name="Front. Microbiol.">
        <title>High frequency of phylogenetically diverse reductive dehalogenase-homologous genes in deep subseafloor sedimentary metagenomes.</title>
        <authorList>
            <person name="Kawai M."/>
            <person name="Futagami T."/>
            <person name="Toyoda A."/>
            <person name="Takaki Y."/>
            <person name="Nishi S."/>
            <person name="Hori S."/>
            <person name="Arai W."/>
            <person name="Tsubouchi T."/>
            <person name="Morono Y."/>
            <person name="Uchiyama I."/>
            <person name="Ito T."/>
            <person name="Fujiyama A."/>
            <person name="Inagaki F."/>
            <person name="Takami H."/>
        </authorList>
    </citation>
    <scope>NUCLEOTIDE SEQUENCE</scope>
    <source>
        <strain evidence="3">Expedition CK06-06</strain>
    </source>
</reference>
<sequence>TAPGWWVEKDGRIIIAMPGPPSEMQSMWQNEVFPRLQEGTGAIILSRTIKTFGLTEAKVDELVTPLTSSTNPTLATYAKLDGIHLRITAKAARREEAQEMILERETEVRAILGDYIWGADDETQESVVGQLLIAEGLSVAVAESFTGGSLNQILATAPDSQSYFKGGLITNSNEAKVALGVAPHLVTGGASAEVATAMAVLVRRKLDASIGISIEGETQSGDSVVLGTVYIAIDSEQIKQHTVQSYSGRLYYMKRRAAYYALFDLIKLLKSM</sequence>
<dbReference type="Gene3D" id="3.30.70.2860">
    <property type="match status" value="1"/>
</dbReference>
<feature type="domain" description="CinA KH" evidence="2">
    <location>
        <begin position="46"/>
        <end position="118"/>
    </location>
</feature>
<dbReference type="Pfam" id="PF02464">
    <property type="entry name" value="CinA"/>
    <property type="match status" value="1"/>
</dbReference>
<evidence type="ECO:0000313" key="3">
    <source>
        <dbReference type="EMBL" id="GAH97929.1"/>
    </source>
</evidence>
<dbReference type="InterPro" id="IPR008136">
    <property type="entry name" value="CinA_C"/>
</dbReference>
<gene>
    <name evidence="3" type="ORF">S06H3_01571</name>
</gene>